<sequence>MAEPVGITGTAAGLVSLGLQLYGEISSYLAAYKGRQQDLDFAKLQCDNLKRCIDAINSAALPPTSDALTTSLESCQKELDALNDLVKGLQDPSSPATTLSDKLREKGKKLAYPFQREGLRELKDRLESTVPVLQLATQTLGL</sequence>
<evidence type="ECO:0000313" key="1">
    <source>
        <dbReference type="EMBL" id="KAF3808471.1"/>
    </source>
</evidence>
<dbReference type="Proteomes" id="UP000613401">
    <property type="component" value="Unassembled WGS sequence"/>
</dbReference>
<organism evidence="1 2">
    <name type="scientific">Colletotrichum gloeosporioides</name>
    <name type="common">Anthracnose fungus</name>
    <name type="synonym">Glomerella cingulata</name>
    <dbReference type="NCBI Taxonomy" id="474922"/>
    <lineage>
        <taxon>Eukaryota</taxon>
        <taxon>Fungi</taxon>
        <taxon>Dikarya</taxon>
        <taxon>Ascomycota</taxon>
        <taxon>Pezizomycotina</taxon>
        <taxon>Sordariomycetes</taxon>
        <taxon>Hypocreomycetidae</taxon>
        <taxon>Glomerellales</taxon>
        <taxon>Glomerellaceae</taxon>
        <taxon>Colletotrichum</taxon>
        <taxon>Colletotrichum gloeosporioides species complex</taxon>
    </lineage>
</organism>
<gene>
    <name evidence="1" type="ORF">GCG54_00006331</name>
</gene>
<comment type="caution">
    <text evidence="1">The sequence shown here is derived from an EMBL/GenBank/DDBJ whole genome shotgun (WGS) entry which is preliminary data.</text>
</comment>
<evidence type="ECO:0000313" key="2">
    <source>
        <dbReference type="Proteomes" id="UP000613401"/>
    </source>
</evidence>
<proteinExistence type="predicted"/>
<dbReference type="RefSeq" id="XP_045267630.1">
    <property type="nucleotide sequence ID" value="XM_045406338.1"/>
</dbReference>
<reference evidence="1" key="1">
    <citation type="journal article" date="2020" name="Phytopathology">
        <title>Genome sequence and comparative analysis of Colletotrichum gloeosporioides isolated from Liriodendron leaves.</title>
        <authorList>
            <person name="Fu F.F."/>
            <person name="Hao Z."/>
            <person name="Wang P."/>
            <person name="Lu Y."/>
            <person name="Xue L.J."/>
            <person name="Wei G."/>
            <person name="Tian Y."/>
            <person name="Baishi H."/>
            <person name="Xu H."/>
            <person name="Shi J."/>
            <person name="Cheng T."/>
            <person name="Wang G."/>
            <person name="Yi Y."/>
            <person name="Chen J."/>
        </authorList>
    </citation>
    <scope>NUCLEOTIDE SEQUENCE</scope>
    <source>
        <strain evidence="1">Lc1</strain>
    </source>
</reference>
<dbReference type="EMBL" id="WVTB01000019">
    <property type="protein sequence ID" value="KAF3808471.1"/>
    <property type="molecule type" value="Genomic_DNA"/>
</dbReference>
<keyword evidence="2" id="KW-1185">Reference proteome</keyword>
<dbReference type="AlphaFoldDB" id="A0A8H4CRB4"/>
<protein>
    <recommendedName>
        <fullName evidence="3">Fungal N-terminal domain-containing protein</fullName>
    </recommendedName>
</protein>
<name>A0A8H4CRB4_COLGL</name>
<accession>A0A8H4CRB4</accession>
<reference evidence="1" key="2">
    <citation type="submission" date="2020-03" db="EMBL/GenBank/DDBJ databases">
        <authorList>
            <person name="Fu F.-F."/>
            <person name="Chen J."/>
        </authorList>
    </citation>
    <scope>NUCLEOTIDE SEQUENCE</scope>
    <source>
        <strain evidence="1">Lc1</strain>
    </source>
</reference>
<evidence type="ECO:0008006" key="3">
    <source>
        <dbReference type="Google" id="ProtNLM"/>
    </source>
</evidence>
<dbReference type="GeneID" id="69013480"/>